<dbReference type="GO" id="GO:0006354">
    <property type="term" value="P:DNA-templated transcription elongation"/>
    <property type="evidence" value="ECO:0007669"/>
    <property type="project" value="TreeGrafter"/>
</dbReference>
<proteinExistence type="predicted"/>
<dbReference type="PROSITE" id="PS00830">
    <property type="entry name" value="GREAB_2"/>
    <property type="match status" value="1"/>
</dbReference>
<dbReference type="GO" id="GO:0003746">
    <property type="term" value="F:translation elongation factor activity"/>
    <property type="evidence" value="ECO:0007669"/>
    <property type="project" value="UniProtKB-KW"/>
</dbReference>
<reference evidence="2" key="1">
    <citation type="submission" date="2012-03" db="EMBL/GenBank/DDBJ databases">
        <title>Functional metagenomics reveals considerable lignocellulase gene clusters in the gut microbiome of a wood-feeding higher termite.</title>
        <authorList>
            <person name="Liu N."/>
        </authorList>
    </citation>
    <scope>NUCLEOTIDE SEQUENCE</scope>
</reference>
<dbReference type="PANTHER" id="PTHR30437:SF4">
    <property type="entry name" value="TRANSCRIPTION ELONGATION FACTOR GREA"/>
    <property type="match status" value="1"/>
</dbReference>
<dbReference type="EMBL" id="JQ844181">
    <property type="protein sequence ID" value="AGS52054.1"/>
    <property type="molecule type" value="Genomic_DNA"/>
</dbReference>
<dbReference type="InterPro" id="IPR036953">
    <property type="entry name" value="GreA/GreB_C_sf"/>
</dbReference>
<dbReference type="Gene3D" id="3.10.50.30">
    <property type="entry name" value="Transcription elongation factor, GreA/GreB, C-terminal domain"/>
    <property type="match status" value="1"/>
</dbReference>
<feature type="domain" description="Transcription elongation factor GreA/GreB C-terminal" evidence="1">
    <location>
        <begin position="2"/>
        <end position="63"/>
    </location>
</feature>
<dbReference type="SUPFAM" id="SSF54534">
    <property type="entry name" value="FKBP-like"/>
    <property type="match status" value="1"/>
</dbReference>
<dbReference type="GO" id="GO:0032784">
    <property type="term" value="P:regulation of DNA-templated transcription elongation"/>
    <property type="evidence" value="ECO:0007669"/>
    <property type="project" value="InterPro"/>
</dbReference>
<dbReference type="GO" id="GO:0003677">
    <property type="term" value="F:DNA binding"/>
    <property type="evidence" value="ECO:0007669"/>
    <property type="project" value="InterPro"/>
</dbReference>
<keyword evidence="2" id="KW-0648">Protein biosynthesis</keyword>
<dbReference type="InterPro" id="IPR023459">
    <property type="entry name" value="Tscrpt_elong_fac_GreA/B_fam"/>
</dbReference>
<sequence>MLNETTGQKEEYTILGPWESDPDRQIISYLSPFGSAILNKVAGERFDFTINDEKVSYIVENITPAEF</sequence>
<protein>
    <submittedName>
        <fullName evidence="2">Transcription elongation factor GreA</fullName>
    </submittedName>
</protein>
<name>A0A806KBW1_9BACT</name>
<evidence type="ECO:0000313" key="2">
    <source>
        <dbReference type="EMBL" id="AGS52054.1"/>
    </source>
</evidence>
<keyword evidence="2" id="KW-0251">Elongation factor</keyword>
<dbReference type="InterPro" id="IPR018151">
    <property type="entry name" value="TF_GreA/GreB_CS"/>
</dbReference>
<evidence type="ECO:0000259" key="1">
    <source>
        <dbReference type="Pfam" id="PF01272"/>
    </source>
</evidence>
<accession>A0A806KBW1</accession>
<dbReference type="GO" id="GO:0070063">
    <property type="term" value="F:RNA polymerase binding"/>
    <property type="evidence" value="ECO:0007669"/>
    <property type="project" value="InterPro"/>
</dbReference>
<dbReference type="AlphaFoldDB" id="A0A806KBW1"/>
<dbReference type="InterPro" id="IPR001437">
    <property type="entry name" value="Tscrpt_elong_fac_GreA/B_C"/>
</dbReference>
<organism evidence="2">
    <name type="scientific">uncultured bacterium contig00024</name>
    <dbReference type="NCBI Taxonomy" id="1181513"/>
    <lineage>
        <taxon>Bacteria</taxon>
        <taxon>environmental samples</taxon>
    </lineage>
</organism>
<dbReference type="Pfam" id="PF01272">
    <property type="entry name" value="GreA_GreB"/>
    <property type="match status" value="1"/>
</dbReference>
<dbReference type="PANTHER" id="PTHR30437">
    <property type="entry name" value="TRANSCRIPTION ELONGATION FACTOR GREA"/>
    <property type="match status" value="1"/>
</dbReference>